<evidence type="ECO:0000256" key="1">
    <source>
        <dbReference type="ARBA" id="ARBA00001979"/>
    </source>
</evidence>
<dbReference type="InterPro" id="IPR002068">
    <property type="entry name" value="A-crystallin/Hsp20_dom"/>
</dbReference>
<dbReference type="Gene3D" id="2.60.40.790">
    <property type="match status" value="1"/>
</dbReference>
<dbReference type="PANTHER" id="PTHR17125:SF2">
    <property type="entry name" value="OUTER DENSE FIBER PROTEIN 1"/>
    <property type="match status" value="1"/>
</dbReference>
<keyword evidence="8" id="KW-0744">Spermatogenesis</keyword>
<dbReference type="PANTHER" id="PTHR17125">
    <property type="entry name" value="OUTER DENSE FIBER PROTEIN 1"/>
    <property type="match status" value="1"/>
</dbReference>
<dbReference type="GO" id="GO:0007283">
    <property type="term" value="P:spermatogenesis"/>
    <property type="evidence" value="ECO:0007669"/>
    <property type="project" value="UniProtKB-KW"/>
</dbReference>
<keyword evidence="5" id="KW-0217">Developmental protein</keyword>
<keyword evidence="6" id="KW-0221">Differentiation</keyword>
<evidence type="ECO:0000256" key="9">
    <source>
        <dbReference type="ARBA" id="ARBA00023069"/>
    </source>
</evidence>
<keyword evidence="7" id="KW-0282">Flagellum</keyword>
<comment type="similarity">
    <text evidence="10 11">Belongs to the small heat shock protein (HSP20) family.</text>
</comment>
<feature type="domain" description="SHSP" evidence="12">
    <location>
        <begin position="90"/>
        <end position="203"/>
    </location>
</feature>
<keyword evidence="9" id="KW-0966">Cell projection</keyword>
<keyword evidence="14" id="KW-1185">Reference proteome</keyword>
<evidence type="ECO:0000256" key="2">
    <source>
        <dbReference type="ARBA" id="ARBA00004230"/>
    </source>
</evidence>
<keyword evidence="9" id="KW-0969">Cilium</keyword>
<name>A0A8C0H5I6_CHEAB</name>
<evidence type="ECO:0000256" key="3">
    <source>
        <dbReference type="ARBA" id="ARBA00004300"/>
    </source>
</evidence>
<proteinExistence type="inferred from homology"/>
<dbReference type="GO" id="GO:0005813">
    <property type="term" value="C:centrosome"/>
    <property type="evidence" value="ECO:0007669"/>
    <property type="project" value="UniProtKB-SubCell"/>
</dbReference>
<organism evidence="13 14">
    <name type="scientific">Chelonoidis abingdonii</name>
    <name type="common">Abingdon island giant tortoise</name>
    <name type="synonym">Testudo abingdonii</name>
    <dbReference type="NCBI Taxonomy" id="106734"/>
    <lineage>
        <taxon>Eukaryota</taxon>
        <taxon>Metazoa</taxon>
        <taxon>Chordata</taxon>
        <taxon>Craniata</taxon>
        <taxon>Vertebrata</taxon>
        <taxon>Euteleostomi</taxon>
        <taxon>Archelosauria</taxon>
        <taxon>Testudinata</taxon>
        <taxon>Testudines</taxon>
        <taxon>Cryptodira</taxon>
        <taxon>Durocryptodira</taxon>
        <taxon>Testudinoidea</taxon>
        <taxon>Testudinidae</taxon>
        <taxon>Chelonoidis</taxon>
    </lineage>
</organism>
<evidence type="ECO:0000313" key="13">
    <source>
        <dbReference type="Ensembl" id="ENSCABP00000016821.1"/>
    </source>
</evidence>
<evidence type="ECO:0000259" key="12">
    <source>
        <dbReference type="PROSITE" id="PS01031"/>
    </source>
</evidence>
<dbReference type="InterPro" id="IPR008978">
    <property type="entry name" value="HSP20-like_chaperone"/>
</dbReference>
<protein>
    <recommendedName>
        <fullName evidence="4">Outer dense fiber protein 1</fullName>
    </recommendedName>
</protein>
<dbReference type="Proteomes" id="UP000694404">
    <property type="component" value="Unplaced"/>
</dbReference>
<evidence type="ECO:0000256" key="7">
    <source>
        <dbReference type="ARBA" id="ARBA00022846"/>
    </source>
</evidence>
<dbReference type="GeneTree" id="ENSGT00440000038909"/>
<comment type="function">
    <text evidence="1">Component of the outer dense fibers (ODF) of spermatozoa. ODF are filamentous structures located on the outside of the axoneme in the midpiece and principal piece of the mammalian sperm tail and may help to maintain the passive elastic structures and elastic recoil of the sperm tail.</text>
</comment>
<dbReference type="GO" id="GO:0031514">
    <property type="term" value="C:motile cilium"/>
    <property type="evidence" value="ECO:0007669"/>
    <property type="project" value="UniProtKB-SubCell"/>
</dbReference>
<reference evidence="13" key="1">
    <citation type="submission" date="2025-08" db="UniProtKB">
        <authorList>
            <consortium name="Ensembl"/>
        </authorList>
    </citation>
    <scope>IDENTIFICATION</scope>
</reference>
<evidence type="ECO:0000256" key="6">
    <source>
        <dbReference type="ARBA" id="ARBA00022782"/>
    </source>
</evidence>
<dbReference type="InterPro" id="IPR037389">
    <property type="entry name" value="ODFP"/>
</dbReference>
<sequence>MSLCCRFLEDAKRDLRKADREIRRQIRLMDLHPHYLCDMHLHPHCLCDIHLHPHCGCEIHPYPHCLCAIHPDCHPPSCLTVWEKKAIKAKLEADIRRRVNRMLNSCHDHKLLALMDVKGFDPEEVTVKVKDGKVKVSAEHEEEHRTLRGKEYNYTNLTKEISLPPGVYEDEVTYTVGPNSLVKIETPRKCFPCLLTPPSFWVVPDGSGLPQQKRSCKQLVPPLPCSWQTFCDQRPSAWFPPSEVNDTSLLHRCIVGVCVCKAP</sequence>
<dbReference type="PROSITE" id="PS01031">
    <property type="entry name" value="SHSP"/>
    <property type="match status" value="1"/>
</dbReference>
<dbReference type="SUPFAM" id="SSF49764">
    <property type="entry name" value="HSP20-like chaperones"/>
    <property type="match status" value="1"/>
</dbReference>
<dbReference type="GO" id="GO:0030154">
    <property type="term" value="P:cell differentiation"/>
    <property type="evidence" value="ECO:0007669"/>
    <property type="project" value="UniProtKB-KW"/>
</dbReference>
<dbReference type="OMA" id="CCLLHPY"/>
<evidence type="ECO:0000256" key="4">
    <source>
        <dbReference type="ARBA" id="ARBA00019020"/>
    </source>
</evidence>
<dbReference type="Pfam" id="PF00011">
    <property type="entry name" value="HSP20"/>
    <property type="match status" value="1"/>
</dbReference>
<dbReference type="Ensembl" id="ENSCABT00000018431.1">
    <property type="protein sequence ID" value="ENSCABP00000016821.1"/>
    <property type="gene ID" value="ENSCABG00000012476.1"/>
</dbReference>
<reference evidence="13" key="2">
    <citation type="submission" date="2025-09" db="UniProtKB">
        <authorList>
            <consortium name="Ensembl"/>
        </authorList>
    </citation>
    <scope>IDENTIFICATION</scope>
</reference>
<dbReference type="AlphaFoldDB" id="A0A8C0H5I6"/>
<evidence type="ECO:0000256" key="5">
    <source>
        <dbReference type="ARBA" id="ARBA00022473"/>
    </source>
</evidence>
<gene>
    <name evidence="13" type="primary">ODF1</name>
</gene>
<dbReference type="GO" id="GO:0099513">
    <property type="term" value="C:polymeric cytoskeletal fiber"/>
    <property type="evidence" value="ECO:0007669"/>
    <property type="project" value="InterPro"/>
</dbReference>
<evidence type="ECO:0000256" key="8">
    <source>
        <dbReference type="ARBA" id="ARBA00022871"/>
    </source>
</evidence>
<comment type="subcellular location">
    <subcellularLocation>
        <location evidence="2">Cell projection</location>
        <location evidence="2">Cilium</location>
        <location evidence="2">Flagellum</location>
    </subcellularLocation>
    <subcellularLocation>
        <location evidence="3">Cytoplasm</location>
        <location evidence="3">Cytoskeleton</location>
        <location evidence="3">Microtubule organizing center</location>
        <location evidence="3">Centrosome</location>
    </subcellularLocation>
</comment>
<evidence type="ECO:0000256" key="10">
    <source>
        <dbReference type="PROSITE-ProRule" id="PRU00285"/>
    </source>
</evidence>
<evidence type="ECO:0000256" key="11">
    <source>
        <dbReference type="RuleBase" id="RU003616"/>
    </source>
</evidence>
<accession>A0A8C0H5I6</accession>
<evidence type="ECO:0000313" key="14">
    <source>
        <dbReference type="Proteomes" id="UP000694404"/>
    </source>
</evidence>